<evidence type="ECO:0000313" key="2">
    <source>
        <dbReference type="EMBL" id="MDC0748902.1"/>
    </source>
</evidence>
<feature type="region of interest" description="Disordered" evidence="1">
    <location>
        <begin position="69"/>
        <end position="92"/>
    </location>
</feature>
<sequence>MGSAPARAWRGDEEQLTSTVVMDIPIPPEGTAERWAYDYVTSDVLGHKLAPPPVPAGWEEAAPVRRIERPGRPGSLQIAKRAHKSPGPDAIRDPARRAQLVHTFLHHELQAAELMAWALLAFPEAPRAFKVGLLRIAGDEIRHMAMYAQYMEGLGHAFGEFPVRDWFWERVPRSKSPAHFAAVMGMGLEGGNLDHTARFAGRFRAIGDEEGARIQEIVCAEEVPHVRFGVRWFQRFTEGLDFEAWRAHLPEPLSPMVMRGSPLNREDRIRAGFSEGFLQELDKWAPESRGS</sequence>
<keyword evidence="3" id="KW-1185">Reference proteome</keyword>
<evidence type="ECO:0000256" key="1">
    <source>
        <dbReference type="SAM" id="MobiDB-lite"/>
    </source>
</evidence>
<protein>
    <submittedName>
        <fullName evidence="2">DUF455 family protein</fullName>
    </submittedName>
</protein>
<reference evidence="2 3" key="1">
    <citation type="submission" date="2022-11" db="EMBL/GenBank/DDBJ databases">
        <title>Minimal conservation of predation-associated metabolite biosynthetic gene clusters underscores biosynthetic potential of Myxococcota including descriptions for ten novel species: Archangium lansinium sp. nov., Myxococcus landrumus sp. nov., Nannocystis bai.</title>
        <authorList>
            <person name="Ahearne A."/>
            <person name="Stevens C."/>
            <person name="Dowd S."/>
        </authorList>
    </citation>
    <scope>NUCLEOTIDE SEQUENCE [LARGE SCALE GENOMIC DNA]</scope>
    <source>
        <strain evidence="2 3">RJM3</strain>
    </source>
</reference>
<comment type="caution">
    <text evidence="2">The sequence shown here is derived from an EMBL/GenBank/DDBJ whole genome shotgun (WGS) entry which is preliminary data.</text>
</comment>
<name>A0ABT5F6Z3_9BACT</name>
<dbReference type="CDD" id="cd00657">
    <property type="entry name" value="Ferritin_like"/>
    <property type="match status" value="1"/>
</dbReference>
<dbReference type="Pfam" id="PF04305">
    <property type="entry name" value="DUF455"/>
    <property type="match status" value="1"/>
</dbReference>
<dbReference type="RefSeq" id="WP_271928139.1">
    <property type="nucleotide sequence ID" value="NZ_JAQNDO010000001.1"/>
</dbReference>
<dbReference type="InterPro" id="IPR007402">
    <property type="entry name" value="DUF455"/>
</dbReference>
<dbReference type="EMBL" id="JAQNDO010000001">
    <property type="protein sequence ID" value="MDC0748902.1"/>
    <property type="molecule type" value="Genomic_DNA"/>
</dbReference>
<organism evidence="2 3">
    <name type="scientific">Polyangium mundeleinium</name>
    <dbReference type="NCBI Taxonomy" id="2995306"/>
    <lineage>
        <taxon>Bacteria</taxon>
        <taxon>Pseudomonadati</taxon>
        <taxon>Myxococcota</taxon>
        <taxon>Polyangia</taxon>
        <taxon>Polyangiales</taxon>
        <taxon>Polyangiaceae</taxon>
        <taxon>Polyangium</taxon>
    </lineage>
</organism>
<proteinExistence type="predicted"/>
<dbReference type="PANTHER" id="PTHR42782:SF2">
    <property type="entry name" value="3-OXOACYL-[ACYL-CARRIER-PROTEIN] SYNTHASE-LIKE PROTEIN"/>
    <property type="match status" value="1"/>
</dbReference>
<gene>
    <name evidence="2" type="ORF">POL67_46675</name>
</gene>
<dbReference type="Proteomes" id="UP001221411">
    <property type="component" value="Unassembled WGS sequence"/>
</dbReference>
<accession>A0ABT5F6Z3</accession>
<dbReference type="SUPFAM" id="SSF47240">
    <property type="entry name" value="Ferritin-like"/>
    <property type="match status" value="1"/>
</dbReference>
<dbReference type="InterPro" id="IPR009078">
    <property type="entry name" value="Ferritin-like_SF"/>
</dbReference>
<dbReference type="PANTHER" id="PTHR42782">
    <property type="entry name" value="SI:CH73-314G15.3"/>
    <property type="match status" value="1"/>
</dbReference>
<evidence type="ECO:0000313" key="3">
    <source>
        <dbReference type="Proteomes" id="UP001221411"/>
    </source>
</evidence>